<accession>A0AAP6VAE8</accession>
<dbReference type="AlphaFoldDB" id="A0AAP6VAE8"/>
<dbReference type="InterPro" id="IPR024524">
    <property type="entry name" value="DUF3800"/>
</dbReference>
<proteinExistence type="predicted"/>
<dbReference type="RefSeq" id="WP_002414603.1">
    <property type="nucleotide sequence ID" value="NZ_CAACXV010000001.1"/>
</dbReference>
<dbReference type="EMBL" id="WVTJ01000115">
    <property type="protein sequence ID" value="MXS54289.1"/>
    <property type="molecule type" value="Genomic_DNA"/>
</dbReference>
<reference evidence="1 2" key="1">
    <citation type="submission" date="2019-04" db="EMBL/GenBank/DDBJ databases">
        <title>Step-wise assembly of the neonatal virome modulated by breast feeding.</title>
        <authorList>
            <person name="Liang G."/>
            <person name="Bushman F."/>
        </authorList>
    </citation>
    <scope>NUCLEOTIDE SEQUENCE [LARGE SCALE GENOMIC DNA]</scope>
    <source>
        <strain evidence="1 2">E3754</strain>
    </source>
</reference>
<dbReference type="Proteomes" id="UP000429730">
    <property type="component" value="Unassembled WGS sequence"/>
</dbReference>
<sequence length="269" mass="30812">MIKGGKYSLYLDECIFTDKNTREKIYGICGVAVHESELYNMRKNLGELKISLWGDKIKYVNAKNVVLHSTEIRRARSSDIPEYQIFNKKANIRKAFNGIGNIIECRKLVIFGAVINLTDLEETYKVFKGSSNYTGDFICMTEIIDNYNCFLKWHNATGNIIFESRASKSGNHADNKLKKQFYKIIAHGTKIYRGLDLQSNITGIDFIKKQENDAGLQIADFTVQPFLMNFCGENQTKPSIYSTLKKHRYSGLETFGEKNSKIFGVKYIK</sequence>
<comment type="caution">
    <text evidence="1">The sequence shown here is derived from an EMBL/GenBank/DDBJ whole genome shotgun (WGS) entry which is preliminary data.</text>
</comment>
<dbReference type="Pfam" id="PF12686">
    <property type="entry name" value="DUF3800"/>
    <property type="match status" value="1"/>
</dbReference>
<gene>
    <name evidence="1" type="ORF">GTI81_16605</name>
</gene>
<evidence type="ECO:0000313" key="1">
    <source>
        <dbReference type="EMBL" id="MXS54289.1"/>
    </source>
</evidence>
<evidence type="ECO:0000313" key="2">
    <source>
        <dbReference type="Proteomes" id="UP000429730"/>
    </source>
</evidence>
<name>A0AAP6VAE8_ENTFL</name>
<protein>
    <submittedName>
        <fullName evidence="1">DUF3800 domain-containing protein</fullName>
    </submittedName>
</protein>
<organism evidence="1 2">
    <name type="scientific">Enterococcus faecalis</name>
    <name type="common">Streptococcus faecalis</name>
    <dbReference type="NCBI Taxonomy" id="1351"/>
    <lineage>
        <taxon>Bacteria</taxon>
        <taxon>Bacillati</taxon>
        <taxon>Bacillota</taxon>
        <taxon>Bacilli</taxon>
        <taxon>Lactobacillales</taxon>
        <taxon>Enterococcaceae</taxon>
        <taxon>Enterococcus</taxon>
    </lineage>
</organism>